<dbReference type="Pfam" id="PF14821">
    <property type="entry name" value="Thr_synth_N"/>
    <property type="match status" value="1"/>
</dbReference>
<evidence type="ECO:0000256" key="3">
    <source>
        <dbReference type="ARBA" id="ARBA00005517"/>
    </source>
</evidence>
<dbReference type="VEuPathDB" id="FungiDB:SeMB42_g03786"/>
<name>A0A507D442_9FUNG</name>
<sequence>MPKLYIRNIPSRLPHCPSPVICTMRFKSTRSSDPNTPTISFEAAVFQGLAPDGGLYIPDTIPQLSLHQILAWQHNSFPEVAFNILSLYIAPEEIPPPDLRAILRKSFSSFSHPDVVPLVKLPPIAHPNLDEDERMYALELFHGPTFAFKDVALQVLGNLFEYFLLRKTSRCSTSGKKSPPHITVLGATSGDTGGAAIYGLRGKANVQLIILHPHNRVSPIQELQMTTVQDANVHNIAVQGTFDDCQEIVKNILGDVHFKDKHHLAAINSINIARILAQIIYYFTSYLSLLKHMGISLDPCGNIPSGQKLPRVQFSVPTGNFGDILAGYYALRMGLPIHRLIIATNENDILTRFFESGTYARLIPNQPTASSQVRQTLSPAMDILVSSNFERLLYYLARGDAASSVTTASPSAAQDSAAARTVADWMSQLKHHGSFSASADVLELAKKTFHAVRASNSQTADIMNMYYNCQHVPYLLDPHSAVGVHAAWAIKAADNSDAHRHDEVYTICLAPAHPGKFPETVEEAINGRGTGKKAYFDDFAPKPLKHLRGLEKRMVVIKTGGLGHIAVSKGTLQVRAIVEKVAMSQPLQSFATSSI</sequence>
<dbReference type="FunFam" id="3.40.50.1100:FF:000024">
    <property type="entry name" value="Probable threonine synthase"/>
    <property type="match status" value="1"/>
</dbReference>
<dbReference type="EC" id="4.2.3.1" evidence="4"/>
<evidence type="ECO:0000256" key="7">
    <source>
        <dbReference type="ARBA" id="ARBA00022898"/>
    </source>
</evidence>
<comment type="cofactor">
    <cofactor evidence="1 9">
        <name>pyridoxal 5'-phosphate</name>
        <dbReference type="ChEBI" id="CHEBI:597326"/>
    </cofactor>
</comment>
<dbReference type="EMBL" id="QEAM01000054">
    <property type="protein sequence ID" value="TPX48331.1"/>
    <property type="molecule type" value="Genomic_DNA"/>
</dbReference>
<evidence type="ECO:0000256" key="5">
    <source>
        <dbReference type="ARBA" id="ARBA00022605"/>
    </source>
</evidence>
<dbReference type="Pfam" id="PF00291">
    <property type="entry name" value="PALP"/>
    <property type="match status" value="1"/>
</dbReference>
<dbReference type="InterPro" id="IPR051166">
    <property type="entry name" value="Threonine_Synthase"/>
</dbReference>
<dbReference type="Proteomes" id="UP000317494">
    <property type="component" value="Unassembled WGS sequence"/>
</dbReference>
<keyword evidence="14" id="KW-1185">Reference proteome</keyword>
<dbReference type="Gene3D" id="3.40.50.1100">
    <property type="match status" value="2"/>
</dbReference>
<evidence type="ECO:0000313" key="12">
    <source>
        <dbReference type="EMBL" id="TPX46232.1"/>
    </source>
</evidence>
<comment type="similarity">
    <text evidence="3">Belongs to the threonine synthase family.</text>
</comment>
<dbReference type="OrthoDB" id="5203861at2759"/>
<dbReference type="InterPro" id="IPR004450">
    <property type="entry name" value="Thr_synthase-like"/>
</dbReference>
<feature type="domain" description="Threonine synthase N-terminal" evidence="11">
    <location>
        <begin position="25"/>
        <end position="107"/>
    </location>
</feature>
<proteinExistence type="inferred from homology"/>
<dbReference type="InterPro" id="IPR029144">
    <property type="entry name" value="Thr_synth_N"/>
</dbReference>
<evidence type="ECO:0000313" key="14">
    <source>
        <dbReference type="Proteomes" id="UP000317494"/>
    </source>
</evidence>
<keyword evidence="5" id="KW-0028">Amino-acid biosynthesis</keyword>
<protein>
    <recommendedName>
        <fullName evidence="4">threonine synthase</fullName>
        <ecNumber evidence="4">4.2.3.1</ecNumber>
    </recommendedName>
</protein>
<keyword evidence="8" id="KW-0456">Lyase</keyword>
<evidence type="ECO:0000313" key="13">
    <source>
        <dbReference type="EMBL" id="TPX48331.1"/>
    </source>
</evidence>
<dbReference type="InterPro" id="IPR037158">
    <property type="entry name" value="Thr_synth_N_sf"/>
</dbReference>
<dbReference type="FunFam" id="3.90.1380.10:FF:000003">
    <property type="entry name" value="THR4p Threonine synthase"/>
    <property type="match status" value="1"/>
</dbReference>
<evidence type="ECO:0000256" key="2">
    <source>
        <dbReference type="ARBA" id="ARBA00004979"/>
    </source>
</evidence>
<dbReference type="GO" id="GO:0009088">
    <property type="term" value="P:threonine biosynthetic process"/>
    <property type="evidence" value="ECO:0007669"/>
    <property type="project" value="UniProtKB-KW"/>
</dbReference>
<dbReference type="PANTHER" id="PTHR42690:SF1">
    <property type="entry name" value="THREONINE SYNTHASE-LIKE 2"/>
    <property type="match status" value="1"/>
</dbReference>
<evidence type="ECO:0000256" key="9">
    <source>
        <dbReference type="PIRSR" id="PIRSR604450-51"/>
    </source>
</evidence>
<feature type="domain" description="Tryptophan synthase beta chain-like PALP" evidence="10">
    <location>
        <begin position="117"/>
        <end position="376"/>
    </location>
</feature>
<feature type="modified residue" description="N6-(pyridoxal phosphate)lysine" evidence="9">
    <location>
        <position position="149"/>
    </location>
</feature>
<comment type="caution">
    <text evidence="12">The sequence shown here is derived from an EMBL/GenBank/DDBJ whole genome shotgun (WGS) entry which is preliminary data.</text>
</comment>
<evidence type="ECO:0000256" key="6">
    <source>
        <dbReference type="ARBA" id="ARBA00022697"/>
    </source>
</evidence>
<keyword evidence="6" id="KW-0791">Threonine biosynthesis</keyword>
<evidence type="ECO:0000256" key="1">
    <source>
        <dbReference type="ARBA" id="ARBA00001933"/>
    </source>
</evidence>
<evidence type="ECO:0000259" key="11">
    <source>
        <dbReference type="Pfam" id="PF14821"/>
    </source>
</evidence>
<organism evidence="12 14">
    <name type="scientific">Synchytrium endobioticum</name>
    <dbReference type="NCBI Taxonomy" id="286115"/>
    <lineage>
        <taxon>Eukaryota</taxon>
        <taxon>Fungi</taxon>
        <taxon>Fungi incertae sedis</taxon>
        <taxon>Chytridiomycota</taxon>
        <taxon>Chytridiomycota incertae sedis</taxon>
        <taxon>Chytridiomycetes</taxon>
        <taxon>Synchytriales</taxon>
        <taxon>Synchytriaceae</taxon>
        <taxon>Synchytrium</taxon>
    </lineage>
</organism>
<evidence type="ECO:0000259" key="10">
    <source>
        <dbReference type="Pfam" id="PF00291"/>
    </source>
</evidence>
<dbReference type="NCBIfam" id="TIGR00260">
    <property type="entry name" value="thrC"/>
    <property type="match status" value="1"/>
</dbReference>
<dbReference type="STRING" id="286115.A0A507D442"/>
<dbReference type="EMBL" id="QEAN01000141">
    <property type="protein sequence ID" value="TPX46232.1"/>
    <property type="molecule type" value="Genomic_DNA"/>
</dbReference>
<dbReference type="GO" id="GO:0030170">
    <property type="term" value="F:pyridoxal phosphate binding"/>
    <property type="evidence" value="ECO:0007669"/>
    <property type="project" value="InterPro"/>
</dbReference>
<evidence type="ECO:0000313" key="15">
    <source>
        <dbReference type="Proteomes" id="UP000320475"/>
    </source>
</evidence>
<accession>A0A507D442</accession>
<keyword evidence="7 9" id="KW-0663">Pyridoxal phosphate</keyword>
<dbReference type="Proteomes" id="UP000320475">
    <property type="component" value="Unassembled WGS sequence"/>
</dbReference>
<dbReference type="InterPro" id="IPR000634">
    <property type="entry name" value="Ser/Thr_deHydtase_PyrdxlP-BS"/>
</dbReference>
<dbReference type="Pfam" id="PF24857">
    <property type="entry name" value="THR4_C"/>
    <property type="match status" value="1"/>
</dbReference>
<gene>
    <name evidence="13" type="ORF">SeLEV6574_g02086</name>
    <name evidence="12" type="ORF">SeMB42_g03786</name>
</gene>
<dbReference type="AlphaFoldDB" id="A0A507D442"/>
<dbReference type="CDD" id="cd01560">
    <property type="entry name" value="Thr-synth_2"/>
    <property type="match status" value="1"/>
</dbReference>
<dbReference type="InterPro" id="IPR001926">
    <property type="entry name" value="TrpB-like_PALP"/>
</dbReference>
<dbReference type="PANTHER" id="PTHR42690">
    <property type="entry name" value="THREONINE SYNTHASE FAMILY MEMBER"/>
    <property type="match status" value="1"/>
</dbReference>
<evidence type="ECO:0000256" key="8">
    <source>
        <dbReference type="ARBA" id="ARBA00023239"/>
    </source>
</evidence>
<dbReference type="InterPro" id="IPR036052">
    <property type="entry name" value="TrpB-like_PALP_sf"/>
</dbReference>
<dbReference type="GO" id="GO:0004795">
    <property type="term" value="F:threonine synthase activity"/>
    <property type="evidence" value="ECO:0007669"/>
    <property type="project" value="UniProtKB-EC"/>
</dbReference>
<dbReference type="PROSITE" id="PS00165">
    <property type="entry name" value="DEHYDRATASE_SER_THR"/>
    <property type="match status" value="1"/>
</dbReference>
<reference evidence="14 15" key="1">
    <citation type="journal article" date="2019" name="Sci. Rep.">
        <title>Comparative genomics of chytrid fungi reveal insights into the obligate biotrophic and pathogenic lifestyle of Synchytrium endobioticum.</title>
        <authorList>
            <person name="van de Vossenberg B.T.L.H."/>
            <person name="Warris S."/>
            <person name="Nguyen H.D.T."/>
            <person name="van Gent-Pelzer M.P.E."/>
            <person name="Joly D.L."/>
            <person name="van de Geest H.C."/>
            <person name="Bonants P.J.M."/>
            <person name="Smith D.S."/>
            <person name="Levesque C.A."/>
            <person name="van der Lee T.A.J."/>
        </authorList>
    </citation>
    <scope>NUCLEOTIDE SEQUENCE [LARGE SCALE GENOMIC DNA]</scope>
    <source>
        <strain evidence="13 15">LEV6574</strain>
        <strain evidence="12 14">MB42</strain>
    </source>
</reference>
<dbReference type="SUPFAM" id="SSF53686">
    <property type="entry name" value="Tryptophan synthase beta subunit-like PLP-dependent enzymes"/>
    <property type="match status" value="1"/>
</dbReference>
<comment type="pathway">
    <text evidence="2">Amino-acid biosynthesis; L-threonine biosynthesis; L-threonine from L-aspartate: step 5/5.</text>
</comment>
<dbReference type="Gene3D" id="3.90.1380.10">
    <property type="entry name" value="Threonine synthase, N-terminal domain"/>
    <property type="match status" value="1"/>
</dbReference>
<evidence type="ECO:0000256" key="4">
    <source>
        <dbReference type="ARBA" id="ARBA00013028"/>
    </source>
</evidence>